<dbReference type="SUPFAM" id="SSF54211">
    <property type="entry name" value="Ribosomal protein S5 domain 2-like"/>
    <property type="match status" value="1"/>
</dbReference>
<organism evidence="6 7">
    <name type="scientific">Candidatus Woesebacteria bacterium GW2011_GWA1_41_13b</name>
    <dbReference type="NCBI Taxonomy" id="1618555"/>
    <lineage>
        <taxon>Bacteria</taxon>
        <taxon>Candidatus Woeseibacteriota</taxon>
    </lineage>
</organism>
<dbReference type="InterPro" id="IPR020568">
    <property type="entry name" value="Ribosomal_Su5_D2-typ_SF"/>
</dbReference>
<dbReference type="InterPro" id="IPR001174">
    <property type="entry name" value="HddA/FKP"/>
</dbReference>
<name>A0A0G0UUQ4_9BACT</name>
<evidence type="ECO:0000256" key="3">
    <source>
        <dbReference type="ARBA" id="ARBA00022840"/>
    </source>
</evidence>
<dbReference type="InterPro" id="IPR013750">
    <property type="entry name" value="GHMP_kinase_C_dom"/>
</dbReference>
<evidence type="ECO:0000313" key="7">
    <source>
        <dbReference type="Proteomes" id="UP000034676"/>
    </source>
</evidence>
<dbReference type="PATRIC" id="fig|1618555.3.peg.768"/>
<sequence>MEIALLYYMTLSITQTPMRLTLGGGGTDVIWYSRLHGGAWISAALTLYVRVFVARRKDDDLIRTSLETTEVVDDYRKLTNPIVQECVRQAGVSSGVDIYAISDASPRSGLGGSGAFEVGLLHALYTYKGKSITQLELAQQAADIEIQRLKKPVGPQDQYITALGGIRYFEIDKKGNVFQERLKIHPEIIERLQSNLLFFKTGMQHDTAAILGDQKKQVETGGHSDSVIYALDEIKELGREVKMWLEKGRVDDVGSSFHTHWLIKRRLSEKVSNANIDAWYEEAIKAGALGGKIMGAGGGGWFVFYVPKQKNKFRDRMRQIGLEERNVQFDFTGTRVILNQQ</sequence>
<dbReference type="GO" id="GO:0005829">
    <property type="term" value="C:cytosol"/>
    <property type="evidence" value="ECO:0007669"/>
    <property type="project" value="TreeGrafter"/>
</dbReference>
<evidence type="ECO:0000313" key="6">
    <source>
        <dbReference type="EMBL" id="KKR91251.1"/>
    </source>
</evidence>
<dbReference type="Gene3D" id="3.30.230.120">
    <property type="match status" value="1"/>
</dbReference>
<dbReference type="AlphaFoldDB" id="A0A0G0UUQ4"/>
<proteinExistence type="predicted"/>
<comment type="caution">
    <text evidence="6">The sequence shown here is derived from an EMBL/GenBank/DDBJ whole genome shotgun (WGS) entry which is preliminary data.</text>
</comment>
<dbReference type="InterPro" id="IPR036554">
    <property type="entry name" value="GHMP_kinase_C_sf"/>
</dbReference>
<keyword evidence="2" id="KW-0418">Kinase</keyword>
<protein>
    <recommendedName>
        <fullName evidence="8">GHMP kinase</fullName>
    </recommendedName>
</protein>
<dbReference type="PRINTS" id="PR00960">
    <property type="entry name" value="LMBPPROTEIN"/>
</dbReference>
<feature type="domain" description="GHMP kinase N-terminal" evidence="4">
    <location>
        <begin position="85"/>
        <end position="165"/>
    </location>
</feature>
<dbReference type="InterPro" id="IPR006204">
    <property type="entry name" value="GHMP_kinase_N_dom"/>
</dbReference>
<reference evidence="6 7" key="1">
    <citation type="journal article" date="2015" name="Nature">
        <title>rRNA introns, odd ribosomes, and small enigmatic genomes across a large radiation of phyla.</title>
        <authorList>
            <person name="Brown C.T."/>
            <person name="Hug L.A."/>
            <person name="Thomas B.C."/>
            <person name="Sharon I."/>
            <person name="Castelle C.J."/>
            <person name="Singh A."/>
            <person name="Wilkins M.J."/>
            <person name="Williams K.H."/>
            <person name="Banfield J.F."/>
        </authorList>
    </citation>
    <scope>NUCLEOTIDE SEQUENCE [LARGE SCALE GENOMIC DNA]</scope>
</reference>
<gene>
    <name evidence="6" type="ORF">UU42_C0017G0006</name>
</gene>
<keyword evidence="2" id="KW-0808">Transferase</keyword>
<dbReference type="PANTHER" id="PTHR10457:SF29">
    <property type="entry name" value="LMBP PROTEIN"/>
    <property type="match status" value="1"/>
</dbReference>
<feature type="domain" description="GHMP kinase C-terminal" evidence="5">
    <location>
        <begin position="247"/>
        <end position="317"/>
    </location>
</feature>
<dbReference type="InterPro" id="IPR014606">
    <property type="entry name" value="Heptose_7-P_kinase"/>
</dbReference>
<dbReference type="Proteomes" id="UP000034676">
    <property type="component" value="Unassembled WGS sequence"/>
</dbReference>
<dbReference type="GO" id="GO:0004335">
    <property type="term" value="F:galactokinase activity"/>
    <property type="evidence" value="ECO:0007669"/>
    <property type="project" value="TreeGrafter"/>
</dbReference>
<keyword evidence="1" id="KW-0547">Nucleotide-binding</keyword>
<dbReference type="PANTHER" id="PTHR10457">
    <property type="entry name" value="MEVALONATE KINASE/GALACTOKINASE"/>
    <property type="match status" value="1"/>
</dbReference>
<evidence type="ECO:0000259" key="5">
    <source>
        <dbReference type="Pfam" id="PF08544"/>
    </source>
</evidence>
<dbReference type="GO" id="GO:0006012">
    <property type="term" value="P:galactose metabolic process"/>
    <property type="evidence" value="ECO:0007669"/>
    <property type="project" value="TreeGrafter"/>
</dbReference>
<evidence type="ECO:0000256" key="1">
    <source>
        <dbReference type="ARBA" id="ARBA00022741"/>
    </source>
</evidence>
<evidence type="ECO:0008006" key="8">
    <source>
        <dbReference type="Google" id="ProtNLM"/>
    </source>
</evidence>
<dbReference type="PIRSF" id="PIRSF036406">
    <property type="entry name" value="Hept_kin"/>
    <property type="match status" value="1"/>
</dbReference>
<dbReference type="Pfam" id="PF00288">
    <property type="entry name" value="GHMP_kinases_N"/>
    <property type="match status" value="1"/>
</dbReference>
<evidence type="ECO:0000256" key="2">
    <source>
        <dbReference type="ARBA" id="ARBA00022777"/>
    </source>
</evidence>
<dbReference type="GO" id="GO:0005524">
    <property type="term" value="F:ATP binding"/>
    <property type="evidence" value="ECO:0007669"/>
    <property type="project" value="UniProtKB-KW"/>
</dbReference>
<dbReference type="SUPFAM" id="SSF55060">
    <property type="entry name" value="GHMP Kinase, C-terminal domain"/>
    <property type="match status" value="1"/>
</dbReference>
<dbReference type="EMBL" id="LCAO01000017">
    <property type="protein sequence ID" value="KKR91251.1"/>
    <property type="molecule type" value="Genomic_DNA"/>
</dbReference>
<keyword evidence="3" id="KW-0067">ATP-binding</keyword>
<dbReference type="Pfam" id="PF08544">
    <property type="entry name" value="GHMP_kinases_C"/>
    <property type="match status" value="1"/>
</dbReference>
<accession>A0A0G0UUQ4</accession>
<evidence type="ECO:0000259" key="4">
    <source>
        <dbReference type="Pfam" id="PF00288"/>
    </source>
</evidence>